<sequence>MVTTEPGWRPEYRGADSSVGDVGSGRELGAHLYYLYRAGRNELPRIARTYADVTVLVHQTAGAMEGQFTLPGRGIGPAQQRLLELRAEVQDVLRLTSLRMSEVGTALVTIADRYAATDEAAASEFTRLLGNNASDYQRPALAPTDPPAPGDPPLADPRIPRNIVD</sequence>
<dbReference type="RefSeq" id="WP_192771299.1">
    <property type="nucleotide sequence ID" value="NZ_JADBEB010000001.1"/>
</dbReference>
<proteinExistence type="predicted"/>
<evidence type="ECO:0000313" key="3">
    <source>
        <dbReference type="Proteomes" id="UP000649753"/>
    </source>
</evidence>
<dbReference type="AlphaFoldDB" id="A0A927MDD8"/>
<feature type="region of interest" description="Disordered" evidence="1">
    <location>
        <begin position="1"/>
        <end position="20"/>
    </location>
</feature>
<gene>
    <name evidence="2" type="ORF">H4W31_008022</name>
</gene>
<name>A0A927MDD8_9ACTN</name>
<feature type="compositionally biased region" description="Pro residues" evidence="1">
    <location>
        <begin position="144"/>
        <end position="155"/>
    </location>
</feature>
<reference evidence="2" key="1">
    <citation type="submission" date="2020-10" db="EMBL/GenBank/DDBJ databases">
        <title>Sequencing the genomes of 1000 actinobacteria strains.</title>
        <authorList>
            <person name="Klenk H.-P."/>
        </authorList>
    </citation>
    <scope>NUCLEOTIDE SEQUENCE</scope>
    <source>
        <strain evidence="2">DSM 46832</strain>
    </source>
</reference>
<organism evidence="2 3">
    <name type="scientific">Plantactinospora soyae</name>
    <dbReference type="NCBI Taxonomy" id="1544732"/>
    <lineage>
        <taxon>Bacteria</taxon>
        <taxon>Bacillati</taxon>
        <taxon>Actinomycetota</taxon>
        <taxon>Actinomycetes</taxon>
        <taxon>Micromonosporales</taxon>
        <taxon>Micromonosporaceae</taxon>
        <taxon>Plantactinospora</taxon>
    </lineage>
</organism>
<comment type="caution">
    <text evidence="2">The sequence shown here is derived from an EMBL/GenBank/DDBJ whole genome shotgun (WGS) entry which is preliminary data.</text>
</comment>
<dbReference type="Proteomes" id="UP000649753">
    <property type="component" value="Unassembled WGS sequence"/>
</dbReference>
<keyword evidence="3" id="KW-1185">Reference proteome</keyword>
<feature type="region of interest" description="Disordered" evidence="1">
    <location>
        <begin position="136"/>
        <end position="165"/>
    </location>
</feature>
<protein>
    <submittedName>
        <fullName evidence="2">Uncharacterized protein</fullName>
    </submittedName>
</protein>
<accession>A0A927MDD8</accession>
<evidence type="ECO:0000313" key="2">
    <source>
        <dbReference type="EMBL" id="MBE1492384.1"/>
    </source>
</evidence>
<dbReference type="EMBL" id="JADBEB010000001">
    <property type="protein sequence ID" value="MBE1492384.1"/>
    <property type="molecule type" value="Genomic_DNA"/>
</dbReference>
<evidence type="ECO:0000256" key="1">
    <source>
        <dbReference type="SAM" id="MobiDB-lite"/>
    </source>
</evidence>